<accession>A0A0F9Y188</accession>
<proteinExistence type="predicted"/>
<evidence type="ECO:0008006" key="3">
    <source>
        <dbReference type="Google" id="ProtNLM"/>
    </source>
</evidence>
<dbReference type="InterPro" id="IPR007236">
    <property type="entry name" value="SlyX"/>
</dbReference>
<protein>
    <recommendedName>
        <fullName evidence="3">SlyX</fullName>
    </recommendedName>
</protein>
<sequence>MTHELSPAELTQLVESLESRLAHQEHWLDTLDQAVIQQERRLDKLEQLSGLMRERLREQHQALQAHEPQDGQRLEDDVPPHY</sequence>
<dbReference type="Gene3D" id="1.20.5.300">
    <property type="match status" value="1"/>
</dbReference>
<dbReference type="Pfam" id="PF04102">
    <property type="entry name" value="SlyX"/>
    <property type="match status" value="1"/>
</dbReference>
<evidence type="ECO:0000313" key="2">
    <source>
        <dbReference type="EMBL" id="KKO05607.1"/>
    </source>
</evidence>
<organism evidence="2">
    <name type="scientific">marine sediment metagenome</name>
    <dbReference type="NCBI Taxonomy" id="412755"/>
    <lineage>
        <taxon>unclassified sequences</taxon>
        <taxon>metagenomes</taxon>
        <taxon>ecological metagenomes</taxon>
    </lineage>
</organism>
<gene>
    <name evidence="2" type="ORF">LCGC14_0072470</name>
</gene>
<dbReference type="EMBL" id="LAZR01000018">
    <property type="protein sequence ID" value="KKO05607.1"/>
    <property type="molecule type" value="Genomic_DNA"/>
</dbReference>
<feature type="region of interest" description="Disordered" evidence="1">
    <location>
        <begin position="58"/>
        <end position="82"/>
    </location>
</feature>
<name>A0A0F9Y188_9ZZZZ</name>
<reference evidence="2" key="1">
    <citation type="journal article" date="2015" name="Nature">
        <title>Complex archaea that bridge the gap between prokaryotes and eukaryotes.</title>
        <authorList>
            <person name="Spang A."/>
            <person name="Saw J.H."/>
            <person name="Jorgensen S.L."/>
            <person name="Zaremba-Niedzwiedzka K."/>
            <person name="Martijn J."/>
            <person name="Lind A.E."/>
            <person name="van Eijk R."/>
            <person name="Schleper C."/>
            <person name="Guy L."/>
            <person name="Ettema T.J."/>
        </authorList>
    </citation>
    <scope>NUCLEOTIDE SEQUENCE</scope>
</reference>
<feature type="compositionally biased region" description="Basic and acidic residues" evidence="1">
    <location>
        <begin position="67"/>
        <end position="82"/>
    </location>
</feature>
<dbReference type="AlphaFoldDB" id="A0A0F9Y188"/>
<evidence type="ECO:0000256" key="1">
    <source>
        <dbReference type="SAM" id="MobiDB-lite"/>
    </source>
</evidence>
<comment type="caution">
    <text evidence="2">The sequence shown here is derived from an EMBL/GenBank/DDBJ whole genome shotgun (WGS) entry which is preliminary data.</text>
</comment>